<comment type="caution">
    <text evidence="1">The sequence shown here is derived from an EMBL/GenBank/DDBJ whole genome shotgun (WGS) entry which is preliminary data.</text>
</comment>
<dbReference type="RefSeq" id="WP_200507765.1">
    <property type="nucleotide sequence ID" value="NZ_JAEHFX010000012.1"/>
</dbReference>
<evidence type="ECO:0000313" key="1">
    <source>
        <dbReference type="EMBL" id="MBK0404873.1"/>
    </source>
</evidence>
<keyword evidence="2" id="KW-1185">Reference proteome</keyword>
<name>A0ABS1C6D6_9BACT</name>
<reference evidence="1 2" key="1">
    <citation type="submission" date="2020-12" db="EMBL/GenBank/DDBJ databases">
        <title>Bacterial novel species Adhaeribacter sp. BT258 isolated from soil.</title>
        <authorList>
            <person name="Jung H.-Y."/>
        </authorList>
    </citation>
    <scope>NUCLEOTIDE SEQUENCE [LARGE SCALE GENOMIC DNA]</scope>
    <source>
        <strain evidence="1 2">BT258</strain>
    </source>
</reference>
<sequence length="64" mass="7148">MKEPLEIFSSGFIVDKIPDKTPLLLRAFQPWKVNHPNPSCPGAMIRTQNNHSVISTAGEISSDW</sequence>
<dbReference type="Proteomes" id="UP000644147">
    <property type="component" value="Unassembled WGS sequence"/>
</dbReference>
<accession>A0ABS1C6D6</accession>
<dbReference type="EMBL" id="JAEHFX010000012">
    <property type="protein sequence ID" value="MBK0404873.1"/>
    <property type="molecule type" value="Genomic_DNA"/>
</dbReference>
<gene>
    <name evidence="1" type="ORF">I5M27_17915</name>
</gene>
<proteinExistence type="predicted"/>
<evidence type="ECO:0000313" key="2">
    <source>
        <dbReference type="Proteomes" id="UP000644147"/>
    </source>
</evidence>
<organism evidence="1 2">
    <name type="scientific">Adhaeribacter terrigena</name>
    <dbReference type="NCBI Taxonomy" id="2793070"/>
    <lineage>
        <taxon>Bacteria</taxon>
        <taxon>Pseudomonadati</taxon>
        <taxon>Bacteroidota</taxon>
        <taxon>Cytophagia</taxon>
        <taxon>Cytophagales</taxon>
        <taxon>Hymenobacteraceae</taxon>
        <taxon>Adhaeribacter</taxon>
    </lineage>
</organism>
<protein>
    <submittedName>
        <fullName evidence="1">Uncharacterized protein</fullName>
    </submittedName>
</protein>